<keyword evidence="3" id="KW-1185">Reference proteome</keyword>
<comment type="caution">
    <text evidence="2">The sequence shown here is derived from an EMBL/GenBank/DDBJ whole genome shotgun (WGS) entry which is preliminary data.</text>
</comment>
<evidence type="ECO:0000313" key="2">
    <source>
        <dbReference type="EMBL" id="KAJ4975772.1"/>
    </source>
</evidence>
<accession>A0A9Q0KS15</accession>
<gene>
    <name evidence="2" type="ORF">NE237_000878</name>
</gene>
<dbReference type="AlphaFoldDB" id="A0A9Q0KS15"/>
<keyword evidence="1" id="KW-0472">Membrane</keyword>
<reference evidence="2" key="1">
    <citation type="journal article" date="2023" name="Plant J.">
        <title>The genome of the king protea, Protea cynaroides.</title>
        <authorList>
            <person name="Chang J."/>
            <person name="Duong T.A."/>
            <person name="Schoeman C."/>
            <person name="Ma X."/>
            <person name="Roodt D."/>
            <person name="Barker N."/>
            <person name="Li Z."/>
            <person name="Van de Peer Y."/>
            <person name="Mizrachi E."/>
        </authorList>
    </citation>
    <scope>NUCLEOTIDE SEQUENCE</scope>
    <source>
        <tissue evidence="2">Young leaves</tissue>
    </source>
</reference>
<keyword evidence="1" id="KW-0812">Transmembrane</keyword>
<evidence type="ECO:0000313" key="3">
    <source>
        <dbReference type="Proteomes" id="UP001141806"/>
    </source>
</evidence>
<keyword evidence="1" id="KW-1133">Transmembrane helix</keyword>
<protein>
    <submittedName>
        <fullName evidence="2">Uncharacterized protein</fullName>
    </submittedName>
</protein>
<evidence type="ECO:0000256" key="1">
    <source>
        <dbReference type="SAM" id="Phobius"/>
    </source>
</evidence>
<organism evidence="2 3">
    <name type="scientific">Protea cynaroides</name>
    <dbReference type="NCBI Taxonomy" id="273540"/>
    <lineage>
        <taxon>Eukaryota</taxon>
        <taxon>Viridiplantae</taxon>
        <taxon>Streptophyta</taxon>
        <taxon>Embryophyta</taxon>
        <taxon>Tracheophyta</taxon>
        <taxon>Spermatophyta</taxon>
        <taxon>Magnoliopsida</taxon>
        <taxon>Proteales</taxon>
        <taxon>Proteaceae</taxon>
        <taxon>Protea</taxon>
    </lineage>
</organism>
<feature type="transmembrane region" description="Helical" evidence="1">
    <location>
        <begin position="61"/>
        <end position="90"/>
    </location>
</feature>
<proteinExistence type="predicted"/>
<name>A0A9Q0KS15_9MAGN</name>
<dbReference type="Proteomes" id="UP001141806">
    <property type="component" value="Unassembled WGS sequence"/>
</dbReference>
<sequence>MADFCAPEVPYICCQVIPSKCLHVERLERIMATSSLMKTKNWMGCTYFCVFTPYFDALKGTTLVCIFTIHLSGLISSGFIFTMMLLKVGYGLLAKKKKRNLDSLMHLVD</sequence>
<dbReference type="EMBL" id="JAMYWD010000003">
    <property type="protein sequence ID" value="KAJ4975772.1"/>
    <property type="molecule type" value="Genomic_DNA"/>
</dbReference>